<dbReference type="Gene3D" id="1.20.5.340">
    <property type="match status" value="1"/>
</dbReference>
<dbReference type="GO" id="GO:0006936">
    <property type="term" value="P:muscle contraction"/>
    <property type="evidence" value="ECO:0007669"/>
    <property type="project" value="TreeGrafter"/>
</dbReference>
<dbReference type="SUPFAM" id="SSF90257">
    <property type="entry name" value="Myosin rod fragments"/>
    <property type="match status" value="1"/>
</dbReference>
<feature type="transmembrane region" description="Helical" evidence="2">
    <location>
        <begin position="7"/>
        <end position="29"/>
    </location>
</feature>
<evidence type="ECO:0000256" key="1">
    <source>
        <dbReference type="SAM" id="Coils"/>
    </source>
</evidence>
<dbReference type="GO" id="GO:0000146">
    <property type="term" value="F:microfilament motor activity"/>
    <property type="evidence" value="ECO:0007669"/>
    <property type="project" value="TreeGrafter"/>
</dbReference>
<dbReference type="Proteomes" id="UP000887564">
    <property type="component" value="Unplaced"/>
</dbReference>
<dbReference type="GO" id="GO:0016460">
    <property type="term" value="C:myosin II complex"/>
    <property type="evidence" value="ECO:0007669"/>
    <property type="project" value="TreeGrafter"/>
</dbReference>
<keyword evidence="2" id="KW-0812">Transmembrane</keyword>
<accession>A0A914RSP2</accession>
<keyword evidence="2" id="KW-1133">Transmembrane helix</keyword>
<dbReference type="GO" id="GO:0032982">
    <property type="term" value="C:myosin filament"/>
    <property type="evidence" value="ECO:0007669"/>
    <property type="project" value="TreeGrafter"/>
</dbReference>
<proteinExistence type="predicted"/>
<dbReference type="PANTHER" id="PTHR45615:SF27">
    <property type="entry name" value="MYOSIN HEAVY CHAIN, MUSCLE"/>
    <property type="match status" value="1"/>
</dbReference>
<protein>
    <submittedName>
        <fullName evidence="4">Myosin tail domain-containing protein</fullName>
    </submittedName>
</protein>
<feature type="coiled-coil region" evidence="1">
    <location>
        <begin position="57"/>
        <end position="189"/>
    </location>
</feature>
<dbReference type="GO" id="GO:0051015">
    <property type="term" value="F:actin filament binding"/>
    <property type="evidence" value="ECO:0007669"/>
    <property type="project" value="TreeGrafter"/>
</dbReference>
<name>A0A914RSP2_PAREQ</name>
<dbReference type="WBParaSite" id="PEQ_0000951001-mRNA-1">
    <property type="protein sequence ID" value="PEQ_0000951001-mRNA-1"/>
    <property type="gene ID" value="PEQ_0000951001"/>
</dbReference>
<dbReference type="AlphaFoldDB" id="A0A914RSP2"/>
<organism evidence="3 4">
    <name type="scientific">Parascaris equorum</name>
    <name type="common">Equine roundworm</name>
    <dbReference type="NCBI Taxonomy" id="6256"/>
    <lineage>
        <taxon>Eukaryota</taxon>
        <taxon>Metazoa</taxon>
        <taxon>Ecdysozoa</taxon>
        <taxon>Nematoda</taxon>
        <taxon>Chromadorea</taxon>
        <taxon>Rhabditida</taxon>
        <taxon>Spirurina</taxon>
        <taxon>Ascaridomorpha</taxon>
        <taxon>Ascaridoidea</taxon>
        <taxon>Ascarididae</taxon>
        <taxon>Parascaris</taxon>
    </lineage>
</organism>
<evidence type="ECO:0000313" key="3">
    <source>
        <dbReference type="Proteomes" id="UP000887564"/>
    </source>
</evidence>
<evidence type="ECO:0000313" key="4">
    <source>
        <dbReference type="WBParaSite" id="PEQ_0000951001-mRNA-1"/>
    </source>
</evidence>
<keyword evidence="3" id="KW-1185">Reference proteome</keyword>
<dbReference type="GO" id="GO:0005737">
    <property type="term" value="C:cytoplasm"/>
    <property type="evidence" value="ECO:0007669"/>
    <property type="project" value="TreeGrafter"/>
</dbReference>
<keyword evidence="2" id="KW-0472">Membrane</keyword>
<dbReference type="Gene3D" id="4.10.270.10">
    <property type="entry name" value="Myosin, subunit A"/>
    <property type="match status" value="1"/>
</dbReference>
<evidence type="ECO:0000256" key="2">
    <source>
        <dbReference type="SAM" id="Phobius"/>
    </source>
</evidence>
<reference evidence="4" key="1">
    <citation type="submission" date="2022-11" db="UniProtKB">
        <authorList>
            <consortium name="WormBaseParasite"/>
        </authorList>
    </citation>
    <scope>IDENTIFICATION</scope>
</reference>
<sequence length="198" mass="23238">MLAKCRFSYICGLPFDSCVIVSFAGVTIIQRNVRSWCTLRNWSWFKLYGRVKPLIQGSKKDEEFEALEQKCKELEEKFSREEKLRKDTETELAKLRAEKQEVFLQLEQERDNNAESEERAAKLLAQKSDFEKQLVGLAEQLNEQEDRYDTLLKAKRKAESDNDVLKKNIGELENMIRKQESEKQAKDHQIRSLQVGFV</sequence>
<dbReference type="PANTHER" id="PTHR45615">
    <property type="entry name" value="MYOSIN HEAVY CHAIN, NON-MUSCLE"/>
    <property type="match status" value="1"/>
</dbReference>
<dbReference type="GO" id="GO:0045214">
    <property type="term" value="P:sarcomere organization"/>
    <property type="evidence" value="ECO:0007669"/>
    <property type="project" value="TreeGrafter"/>
</dbReference>
<keyword evidence="1" id="KW-0175">Coiled coil</keyword>